<dbReference type="PANTHER" id="PTHR33600:SF5">
    <property type="entry name" value="PLASTID DIVISION PROTEIN PDV1"/>
    <property type="match status" value="1"/>
</dbReference>
<keyword evidence="2" id="KW-1185">Reference proteome</keyword>
<dbReference type="PANTHER" id="PTHR33600">
    <property type="entry name" value="PLASTID DIVISION PROTEIN PDV2"/>
    <property type="match status" value="1"/>
</dbReference>
<dbReference type="KEGG" id="sot:107060256"/>
<protein>
    <submittedName>
        <fullName evidence="1">Uncharacterized protein</fullName>
    </submittedName>
</protein>
<organism evidence="1 2">
    <name type="scientific">Solanum tuberosum</name>
    <name type="common">Potato</name>
    <dbReference type="NCBI Taxonomy" id="4113"/>
    <lineage>
        <taxon>Eukaryota</taxon>
        <taxon>Viridiplantae</taxon>
        <taxon>Streptophyta</taxon>
        <taxon>Embryophyta</taxon>
        <taxon>Tracheophyta</taxon>
        <taxon>Spermatophyta</taxon>
        <taxon>Magnoliopsida</taxon>
        <taxon>eudicotyledons</taxon>
        <taxon>Gunneridae</taxon>
        <taxon>Pentapetalae</taxon>
        <taxon>asterids</taxon>
        <taxon>lamiids</taxon>
        <taxon>Solanales</taxon>
        <taxon>Solanaceae</taxon>
        <taxon>Solanoideae</taxon>
        <taxon>Solaneae</taxon>
        <taxon>Solanum</taxon>
    </lineage>
</organism>
<dbReference type="EnsemblPlants" id="PGSC0003DMT400084209">
    <property type="protein sequence ID" value="PGSC0003DMT400084209"/>
    <property type="gene ID" value="PGSC0003DMG400033878"/>
</dbReference>
<sequence length="220" mass="25780">MKMNNSYKDLHNLSERTEVLYDEISDRIRREEINFCTHCAEHGRYCGIEELTMEDKEKLIGIQDSLKDLQNMLQFYQASESRQQRHHNGALVRLEASRMVLIDKLNKYPTWGNKLEVIEELKEYFGKGIKDALSCSENLAKTEQKQSKDEKEKKKSSSFLVICIKSLFNPWNWYRTTRIAAIALIVNVYRNRMQDKNKMSVPRLKIGYLDSQLAVTYGKG</sequence>
<dbReference type="GeneID" id="107060256"/>
<dbReference type="RefSeq" id="XP_015163380.1">
    <property type="nucleotide sequence ID" value="XM_015307894.1"/>
</dbReference>
<dbReference type="Proteomes" id="UP000011115">
    <property type="component" value="Unassembled WGS sequence"/>
</dbReference>
<dbReference type="AlphaFoldDB" id="M1D7K5"/>
<dbReference type="HOGENOM" id="CLU_105231_0_0_1"/>
<dbReference type="InterPro" id="IPR038939">
    <property type="entry name" value="PDV1/PDV2"/>
</dbReference>
<dbReference type="InParanoid" id="M1D7K5"/>
<gene>
    <name evidence="1" type="primary">LOC107060256</name>
</gene>
<dbReference type="OMA" id="WYRTTRI"/>
<accession>M1D7K5</accession>
<dbReference type="eggNOG" id="ENOG502S19J">
    <property type="taxonomic scope" value="Eukaryota"/>
</dbReference>
<dbReference type="GO" id="GO:0010020">
    <property type="term" value="P:chloroplast fission"/>
    <property type="evidence" value="ECO:0007669"/>
    <property type="project" value="InterPro"/>
</dbReference>
<dbReference type="SMR" id="M1D7K5"/>
<reference evidence="2" key="1">
    <citation type="journal article" date="2011" name="Nature">
        <title>Genome sequence and analysis of the tuber crop potato.</title>
        <authorList>
            <consortium name="The Potato Genome Sequencing Consortium"/>
        </authorList>
    </citation>
    <scope>NUCLEOTIDE SEQUENCE [LARGE SCALE GENOMIC DNA]</scope>
    <source>
        <strain evidence="2">cv. DM1-3 516 R44</strain>
    </source>
</reference>
<evidence type="ECO:0000313" key="1">
    <source>
        <dbReference type="EnsemblPlants" id="PGSC0003DMT400084209"/>
    </source>
</evidence>
<evidence type="ECO:0000313" key="2">
    <source>
        <dbReference type="Proteomes" id="UP000011115"/>
    </source>
</evidence>
<proteinExistence type="predicted"/>
<dbReference type="OrthoDB" id="1892915at2759"/>
<dbReference type="Gramene" id="PGSC0003DMT400084209">
    <property type="protein sequence ID" value="PGSC0003DMT400084209"/>
    <property type="gene ID" value="PGSC0003DMG400033878"/>
</dbReference>
<dbReference type="PaxDb" id="4113-PGSC0003DMT400084209"/>
<reference evidence="1" key="2">
    <citation type="submission" date="2015-06" db="UniProtKB">
        <authorList>
            <consortium name="EnsemblPlants"/>
        </authorList>
    </citation>
    <scope>IDENTIFICATION</scope>
    <source>
        <strain evidence="1">DM1-3 516 R44</strain>
    </source>
</reference>
<name>M1D7K5_SOLTU</name>